<keyword evidence="3" id="KW-0813">Transport</keyword>
<comment type="subcellular location">
    <subcellularLocation>
        <location evidence="1">Periplasm</location>
    </subcellularLocation>
</comment>
<organism evidence="7 8">
    <name type="scientific">Promicromonospora sukumoe</name>
    <dbReference type="NCBI Taxonomy" id="88382"/>
    <lineage>
        <taxon>Bacteria</taxon>
        <taxon>Bacillati</taxon>
        <taxon>Actinomycetota</taxon>
        <taxon>Actinomycetes</taxon>
        <taxon>Micrococcales</taxon>
        <taxon>Promicromonosporaceae</taxon>
        <taxon>Promicromonospora</taxon>
    </lineage>
</organism>
<evidence type="ECO:0000313" key="8">
    <source>
        <dbReference type="Proteomes" id="UP000540568"/>
    </source>
</evidence>
<feature type="signal peptide" evidence="5">
    <location>
        <begin position="1"/>
        <end position="25"/>
    </location>
</feature>
<dbReference type="PROSITE" id="PS51257">
    <property type="entry name" value="PROKAR_LIPOPROTEIN"/>
    <property type="match status" value="1"/>
</dbReference>
<proteinExistence type="inferred from homology"/>
<gene>
    <name evidence="7" type="ORF">FHX71_003609</name>
</gene>
<dbReference type="GO" id="GO:0042597">
    <property type="term" value="C:periplasmic space"/>
    <property type="evidence" value="ECO:0007669"/>
    <property type="project" value="UniProtKB-SubCell"/>
</dbReference>
<reference evidence="7 8" key="1">
    <citation type="submission" date="2020-07" db="EMBL/GenBank/DDBJ databases">
        <title>Sequencing the genomes of 1000 actinobacteria strains.</title>
        <authorList>
            <person name="Klenk H.-P."/>
        </authorList>
    </citation>
    <scope>NUCLEOTIDE SEQUENCE [LARGE SCALE GENOMIC DNA]</scope>
    <source>
        <strain evidence="7 8">DSM 44121</strain>
    </source>
</reference>
<dbReference type="GO" id="GO:0016020">
    <property type="term" value="C:membrane"/>
    <property type="evidence" value="ECO:0007669"/>
    <property type="project" value="InterPro"/>
</dbReference>
<dbReference type="NCBIfam" id="TIGR01728">
    <property type="entry name" value="SsuA_fam"/>
    <property type="match status" value="1"/>
</dbReference>
<dbReference type="GO" id="GO:0042626">
    <property type="term" value="F:ATPase-coupled transmembrane transporter activity"/>
    <property type="evidence" value="ECO:0007669"/>
    <property type="project" value="InterPro"/>
</dbReference>
<comment type="caution">
    <text evidence="7">The sequence shown here is derived from an EMBL/GenBank/DDBJ whole genome shotgun (WGS) entry which is preliminary data.</text>
</comment>
<dbReference type="EMBL" id="JACGWV010000002">
    <property type="protein sequence ID" value="MBA8809633.1"/>
    <property type="molecule type" value="Genomic_DNA"/>
</dbReference>
<accession>A0A7W3JB51</accession>
<sequence>MRSSRRTLAAAAAGLALALSLGACSSGGGAGGEDGTIEVNFGYIPDFNGTSLLAIAEDQGLWEEHGIDATTSSFTNGPLQIQALGTGDLDFGYIGPGAFWLPASGQAKVVALNTLGRADRVVAQPGIESVEDLAGKTVAVPEGTSGDMILTLALEEAGMTKDDVELVPMEPPAIVAALSSGQVDAAGFWYPALATVKEQVPDLVELAQNSDFEETVAFPTAFVAGNDVVADDPEKVDVVADDPEKVDAVLKVLREAMAYRTENMDEAIALTADFNDLDPADVEADAANVDVLSVDEIDTLTQDGTTDTWLTGMQDYFVGSGQLPEAVDPSEFYLGDQFVKAGE</sequence>
<dbReference type="SUPFAM" id="SSF53850">
    <property type="entry name" value="Periplasmic binding protein-like II"/>
    <property type="match status" value="1"/>
</dbReference>
<keyword evidence="8" id="KW-1185">Reference proteome</keyword>
<name>A0A7W3JB51_9MICO</name>
<evidence type="ECO:0000313" key="7">
    <source>
        <dbReference type="EMBL" id="MBA8809633.1"/>
    </source>
</evidence>
<dbReference type="Gene3D" id="3.40.190.10">
    <property type="entry name" value="Periplasmic binding protein-like II"/>
    <property type="match status" value="3"/>
</dbReference>
<evidence type="ECO:0000256" key="5">
    <source>
        <dbReference type="SAM" id="SignalP"/>
    </source>
</evidence>
<comment type="similarity">
    <text evidence="2">Belongs to the bacterial solute-binding protein SsuA/TauA family.</text>
</comment>
<feature type="domain" description="SsuA/THI5-like" evidence="6">
    <location>
        <begin position="54"/>
        <end position="267"/>
    </location>
</feature>
<dbReference type="Pfam" id="PF09084">
    <property type="entry name" value="NMT1"/>
    <property type="match status" value="1"/>
</dbReference>
<evidence type="ECO:0000259" key="6">
    <source>
        <dbReference type="Pfam" id="PF09084"/>
    </source>
</evidence>
<dbReference type="InterPro" id="IPR015168">
    <property type="entry name" value="SsuA/THI5"/>
</dbReference>
<dbReference type="Proteomes" id="UP000540568">
    <property type="component" value="Unassembled WGS sequence"/>
</dbReference>
<keyword evidence="4 5" id="KW-0732">Signal</keyword>
<dbReference type="AlphaFoldDB" id="A0A7W3JB51"/>
<evidence type="ECO:0000256" key="4">
    <source>
        <dbReference type="ARBA" id="ARBA00022729"/>
    </source>
</evidence>
<dbReference type="PANTHER" id="PTHR30024:SF47">
    <property type="entry name" value="TAURINE-BINDING PERIPLASMIC PROTEIN"/>
    <property type="match status" value="1"/>
</dbReference>
<evidence type="ECO:0000256" key="1">
    <source>
        <dbReference type="ARBA" id="ARBA00004418"/>
    </source>
</evidence>
<dbReference type="InterPro" id="IPR010067">
    <property type="entry name" value="ABC_SsuA_sub-bd"/>
</dbReference>
<dbReference type="PANTHER" id="PTHR30024">
    <property type="entry name" value="ALIPHATIC SULFONATES-BINDING PROTEIN-RELATED"/>
    <property type="match status" value="1"/>
</dbReference>
<evidence type="ECO:0000256" key="2">
    <source>
        <dbReference type="ARBA" id="ARBA00010742"/>
    </source>
</evidence>
<dbReference type="RefSeq" id="WP_182618893.1">
    <property type="nucleotide sequence ID" value="NZ_BAAATF010000008.1"/>
</dbReference>
<evidence type="ECO:0000256" key="3">
    <source>
        <dbReference type="ARBA" id="ARBA00022448"/>
    </source>
</evidence>
<feature type="chain" id="PRO_5038930538" evidence="5">
    <location>
        <begin position="26"/>
        <end position="343"/>
    </location>
</feature>
<protein>
    <submittedName>
        <fullName evidence="7">NitT/TauT family transport system substrate-binding protein</fullName>
    </submittedName>
</protein>